<reference evidence="1 2" key="1">
    <citation type="journal article" date="2011" name="Stand. Genomic Sci.">
        <title>Complete genome sequence of Nitratifractor salsuginis type strain (E9I37-1).</title>
        <authorList>
            <person name="Anderson I."/>
            <person name="Sikorski J."/>
            <person name="Zeytun A."/>
            <person name="Nolan M."/>
            <person name="Lapidus A."/>
            <person name="Lucas S."/>
            <person name="Hammon N."/>
            <person name="Deshpande S."/>
            <person name="Cheng J.F."/>
            <person name="Tapia R."/>
            <person name="Han C."/>
            <person name="Goodwin L."/>
            <person name="Pitluck S."/>
            <person name="Liolios K."/>
            <person name="Pagani I."/>
            <person name="Ivanova N."/>
            <person name="Huntemann M."/>
            <person name="Mavromatis K."/>
            <person name="Ovchinikova G."/>
            <person name="Pati A."/>
            <person name="Chen A."/>
            <person name="Palaniappan K."/>
            <person name="Land M."/>
            <person name="Hauser L."/>
            <person name="Brambilla E.M."/>
            <person name="Ngatchou-Djao O.D."/>
            <person name="Rohde M."/>
            <person name="Tindall B.J."/>
            <person name="Goker M."/>
            <person name="Detter J.C."/>
            <person name="Woyke T."/>
            <person name="Bristow J."/>
            <person name="Eisen J.A."/>
            <person name="Markowitz V."/>
            <person name="Hugenholtz P."/>
            <person name="Klenk H.P."/>
            <person name="Kyrpides N.C."/>
        </authorList>
    </citation>
    <scope>NUCLEOTIDE SEQUENCE [LARGE SCALE GENOMIC DNA]</scope>
    <source>
        <strain evidence="2">DSM 16511 / JCM 12458 / E9I37-1</strain>
    </source>
</reference>
<keyword evidence="2" id="KW-1185">Reference proteome</keyword>
<dbReference type="eggNOG" id="ENOG5031ARD">
    <property type="taxonomic scope" value="Bacteria"/>
</dbReference>
<proteinExistence type="predicted"/>
<dbReference type="AlphaFoldDB" id="E6X175"/>
<dbReference type="EMBL" id="CP002452">
    <property type="protein sequence ID" value="ADV46937.1"/>
    <property type="molecule type" value="Genomic_DNA"/>
</dbReference>
<name>E6X175_NITSE</name>
<reference evidence="2" key="2">
    <citation type="submission" date="2011-01" db="EMBL/GenBank/DDBJ databases">
        <title>The complete genome of Nitratifractor salsuginis DSM 16511.</title>
        <authorList>
            <consortium name="US DOE Joint Genome Institute (JGI-PGF)"/>
            <person name="Lucas S."/>
            <person name="Copeland A."/>
            <person name="Lapidus A."/>
            <person name="Bruce D."/>
            <person name="Goodwin L."/>
            <person name="Pitluck S."/>
            <person name="Kyrpides N."/>
            <person name="Mavromatis K."/>
            <person name="Ivanova N."/>
            <person name="Mikhailova N."/>
            <person name="Zeytun A."/>
            <person name="Detter J.C."/>
            <person name="Tapia R."/>
            <person name="Han C."/>
            <person name="Land M."/>
            <person name="Hauser L."/>
            <person name="Markowitz V."/>
            <person name="Cheng J.-F."/>
            <person name="Hugenholtz P."/>
            <person name="Woyke T."/>
            <person name="Wu D."/>
            <person name="Tindall B."/>
            <person name="Schuetze A."/>
            <person name="Brambilla E."/>
            <person name="Klenk H.-P."/>
            <person name="Eisen J.A."/>
        </authorList>
    </citation>
    <scope>NUCLEOTIDE SEQUENCE [LARGE SCALE GENOMIC DNA]</scope>
    <source>
        <strain evidence="2">DSM 16511 / JCM 12458 / E9I37-1</strain>
    </source>
</reference>
<dbReference type="OrthoDB" id="5372974at2"/>
<sequence length="102" mass="11721">MLILVPVKGSDPKKAQIASRSEAEQWALIDFDEGAVREVTFHPTWEETGADWIDFAVLENRFENYMDLMEAGMMVLVRREGQDTLELIVEAFKFKELDEIGL</sequence>
<dbReference type="Proteomes" id="UP000008633">
    <property type="component" value="Chromosome"/>
</dbReference>
<gene>
    <name evidence="1" type="ordered locus">Nitsa_1691</name>
</gene>
<organism evidence="1 2">
    <name type="scientific">Nitratifractor salsuginis (strain DSM 16511 / JCM 12458 / E9I37-1)</name>
    <dbReference type="NCBI Taxonomy" id="749222"/>
    <lineage>
        <taxon>Bacteria</taxon>
        <taxon>Pseudomonadati</taxon>
        <taxon>Campylobacterota</taxon>
        <taxon>Epsilonproteobacteria</taxon>
        <taxon>Campylobacterales</taxon>
        <taxon>Sulfurovaceae</taxon>
        <taxon>Nitratifractor</taxon>
    </lineage>
</organism>
<dbReference type="HOGENOM" id="CLU_180130_0_0_7"/>
<evidence type="ECO:0000313" key="1">
    <source>
        <dbReference type="EMBL" id="ADV46937.1"/>
    </source>
</evidence>
<dbReference type="KEGG" id="nsa:Nitsa_1691"/>
<evidence type="ECO:0000313" key="2">
    <source>
        <dbReference type="Proteomes" id="UP000008633"/>
    </source>
</evidence>
<protein>
    <submittedName>
        <fullName evidence="1">Uncharacterized protein</fullName>
    </submittedName>
</protein>
<accession>E6X175</accession>
<dbReference type="STRING" id="749222.Nitsa_1691"/>
<dbReference type="RefSeq" id="WP_013554623.1">
    <property type="nucleotide sequence ID" value="NC_014935.1"/>
</dbReference>